<comment type="caution">
    <text evidence="2">The sequence shown here is derived from an EMBL/GenBank/DDBJ whole genome shotgun (WGS) entry which is preliminary data.</text>
</comment>
<keyword evidence="1" id="KW-1133">Transmembrane helix</keyword>
<protein>
    <submittedName>
        <fullName evidence="2">DUF1499 domain-containing protein</fullName>
    </submittedName>
</protein>
<dbReference type="Pfam" id="PF07386">
    <property type="entry name" value="DUF1499"/>
    <property type="match status" value="1"/>
</dbReference>
<reference evidence="2" key="1">
    <citation type="submission" date="2021-03" db="EMBL/GenBank/DDBJ databases">
        <title>Genome sequencing and assembly of Tianweitania sediminis.</title>
        <authorList>
            <person name="Chhetri G."/>
        </authorList>
    </citation>
    <scope>NUCLEOTIDE SEQUENCE</scope>
    <source>
        <strain evidence="2">Z8</strain>
    </source>
</reference>
<sequence length="263" mass="28604">MVAVYPEHVSRSARWSRRLAVFGVVLFLAAAAAHRFERLDTQSFILALGLVALVFASSILAFVYAFYRMWNEGDRVGSNLAVAALVLLAGLTPFAATAYRGFTTPMLNDITTDTESRPVLAVVRDRTPWMNAPRAMRESEAEAQLAAYPQVIGHSYTLPGEKMAQIINGVVAARGWTVLRPFGSVAEGGSATLNAVARSFLVGFPADVAIRIMDDGTATYVDMRSASRYGRHDFGDNAQRIRRFFADLDAAVLADAAKPQVVQ</sequence>
<feature type="transmembrane region" description="Helical" evidence="1">
    <location>
        <begin position="45"/>
        <end position="67"/>
    </location>
</feature>
<name>A0A8J7R0I6_9HYPH</name>
<proteinExistence type="predicted"/>
<dbReference type="Proteomes" id="UP000666240">
    <property type="component" value="Unassembled WGS sequence"/>
</dbReference>
<evidence type="ECO:0000313" key="2">
    <source>
        <dbReference type="EMBL" id="MBP0438827.1"/>
    </source>
</evidence>
<keyword evidence="1" id="KW-0812">Transmembrane</keyword>
<feature type="transmembrane region" description="Helical" evidence="1">
    <location>
        <begin position="79"/>
        <end position="99"/>
    </location>
</feature>
<dbReference type="InterPro" id="IPR010865">
    <property type="entry name" value="DUF1499"/>
</dbReference>
<gene>
    <name evidence="2" type="ORF">J5Y06_09215</name>
</gene>
<dbReference type="EMBL" id="JAGIYY010000002">
    <property type="protein sequence ID" value="MBP0438827.1"/>
    <property type="molecule type" value="Genomic_DNA"/>
</dbReference>
<evidence type="ECO:0000313" key="3">
    <source>
        <dbReference type="Proteomes" id="UP000666240"/>
    </source>
</evidence>
<accession>A0A8J7R0I6</accession>
<evidence type="ECO:0000256" key="1">
    <source>
        <dbReference type="SAM" id="Phobius"/>
    </source>
</evidence>
<keyword evidence="1" id="KW-0472">Membrane</keyword>
<keyword evidence="3" id="KW-1185">Reference proteome</keyword>
<organism evidence="2 3">
    <name type="scientific">Tianweitania sediminis</name>
    <dbReference type="NCBI Taxonomy" id="1502156"/>
    <lineage>
        <taxon>Bacteria</taxon>
        <taxon>Pseudomonadati</taxon>
        <taxon>Pseudomonadota</taxon>
        <taxon>Alphaproteobacteria</taxon>
        <taxon>Hyphomicrobiales</taxon>
        <taxon>Phyllobacteriaceae</taxon>
        <taxon>Tianweitania</taxon>
    </lineage>
</organism>
<dbReference type="RefSeq" id="WP_209334839.1">
    <property type="nucleotide sequence ID" value="NZ_JAGIYY010000002.1"/>
</dbReference>
<dbReference type="AlphaFoldDB" id="A0A8J7R0I6"/>